<keyword evidence="1" id="KW-0472">Membrane</keyword>
<reference evidence="3" key="1">
    <citation type="journal article" date="2019" name="Int. J. Syst. Evol. Microbiol.">
        <title>The Global Catalogue of Microorganisms (GCM) 10K type strain sequencing project: providing services to taxonomists for standard genome sequencing and annotation.</title>
        <authorList>
            <consortium name="The Broad Institute Genomics Platform"/>
            <consortium name="The Broad Institute Genome Sequencing Center for Infectious Disease"/>
            <person name="Wu L."/>
            <person name="Ma J."/>
        </authorList>
    </citation>
    <scope>NUCLEOTIDE SEQUENCE [LARGE SCALE GENOMIC DNA]</scope>
    <source>
        <strain evidence="3">TISTR 2466</strain>
    </source>
</reference>
<dbReference type="Proteomes" id="UP001597399">
    <property type="component" value="Unassembled WGS sequence"/>
</dbReference>
<accession>A0ABW5S2R5</accession>
<dbReference type="NCBIfam" id="TIGR03696">
    <property type="entry name" value="Rhs_assc_core"/>
    <property type="match status" value="1"/>
</dbReference>
<dbReference type="InterPro" id="IPR022385">
    <property type="entry name" value="Rhs_assc_core"/>
</dbReference>
<proteinExistence type="predicted"/>
<dbReference type="Gene3D" id="2.180.10.10">
    <property type="entry name" value="RHS repeat-associated core"/>
    <property type="match status" value="1"/>
</dbReference>
<dbReference type="PANTHER" id="PTHR32305">
    <property type="match status" value="1"/>
</dbReference>
<evidence type="ECO:0000256" key="1">
    <source>
        <dbReference type="SAM" id="Phobius"/>
    </source>
</evidence>
<evidence type="ECO:0000313" key="2">
    <source>
        <dbReference type="EMBL" id="MFD2693828.1"/>
    </source>
</evidence>
<evidence type="ECO:0000313" key="3">
    <source>
        <dbReference type="Proteomes" id="UP001597399"/>
    </source>
</evidence>
<protein>
    <submittedName>
        <fullName evidence="2">RHS repeat-associated core domain-containing protein</fullName>
    </submittedName>
</protein>
<feature type="transmembrane region" description="Helical" evidence="1">
    <location>
        <begin position="115"/>
        <end position="148"/>
    </location>
</feature>
<sequence length="193" mass="21579">MKDDTLLFSDKSTRRCRSNCQSIGDKVGAYTYDAYGNILSEDGAIAKDNAVRYASYTYDSETEHYYLQARYYDPQNGNFLAMDPDSGDDGNTLSQNGYTYAENNPMTHVDPDGNFAWLAAVCFIPVIGEYVAAGTLIAAGAYLAGYGVWHLSRKIKEKISSKTRSKERIGRRYVFNTRKKALEAVKRKAKKGI</sequence>
<keyword evidence="1" id="KW-1133">Transmembrane helix</keyword>
<name>A0ABW5S2R5_9BACL</name>
<dbReference type="EMBL" id="JBHUMQ010000023">
    <property type="protein sequence ID" value="MFD2693828.1"/>
    <property type="molecule type" value="Genomic_DNA"/>
</dbReference>
<dbReference type="InterPro" id="IPR050708">
    <property type="entry name" value="T6SS_VgrG/RHS"/>
</dbReference>
<keyword evidence="1" id="KW-0812">Transmembrane</keyword>
<keyword evidence="3" id="KW-1185">Reference proteome</keyword>
<dbReference type="RefSeq" id="WP_253061340.1">
    <property type="nucleotide sequence ID" value="NZ_JAMXWM010000008.1"/>
</dbReference>
<comment type="caution">
    <text evidence="2">The sequence shown here is derived from an EMBL/GenBank/DDBJ whole genome shotgun (WGS) entry which is preliminary data.</text>
</comment>
<dbReference type="PANTHER" id="PTHR32305:SF17">
    <property type="entry name" value="TRNA NUCLEASE WAPA"/>
    <property type="match status" value="1"/>
</dbReference>
<gene>
    <name evidence="2" type="ORF">ACFSUE_09355</name>
</gene>
<organism evidence="2 3">
    <name type="scientific">Sporolactobacillus shoreicorticis</name>
    <dbReference type="NCBI Taxonomy" id="1923877"/>
    <lineage>
        <taxon>Bacteria</taxon>
        <taxon>Bacillati</taxon>
        <taxon>Bacillota</taxon>
        <taxon>Bacilli</taxon>
        <taxon>Bacillales</taxon>
        <taxon>Sporolactobacillaceae</taxon>
        <taxon>Sporolactobacillus</taxon>
    </lineage>
</organism>